<name>C5CFL7_KOSOT</name>
<keyword evidence="5" id="KW-1185">Reference proteome</keyword>
<feature type="domain" description="N-acetyltransferase" evidence="3">
    <location>
        <begin position="118"/>
        <end position="258"/>
    </location>
</feature>
<evidence type="ECO:0000313" key="4">
    <source>
        <dbReference type="EMBL" id="ACR79435.1"/>
    </source>
</evidence>
<accession>C5CFL7</accession>
<dbReference type="CDD" id="cd04301">
    <property type="entry name" value="NAT_SF"/>
    <property type="match status" value="1"/>
</dbReference>
<dbReference type="Gene3D" id="3.40.630.30">
    <property type="match status" value="1"/>
</dbReference>
<dbReference type="OrthoDB" id="9792929at2"/>
<dbReference type="EMBL" id="CP001634">
    <property type="protein sequence ID" value="ACR79435.1"/>
    <property type="molecule type" value="Genomic_DNA"/>
</dbReference>
<dbReference type="KEGG" id="kol:Kole_0720"/>
<dbReference type="AlphaFoldDB" id="C5CFL7"/>
<dbReference type="PANTHER" id="PTHR43420:SF12">
    <property type="entry name" value="N-ACETYLTRANSFERASE DOMAIN-CONTAINING PROTEIN"/>
    <property type="match status" value="1"/>
</dbReference>
<proteinExistence type="predicted"/>
<dbReference type="InterPro" id="IPR016181">
    <property type="entry name" value="Acyl_CoA_acyltransferase"/>
</dbReference>
<dbReference type="Proteomes" id="UP000002382">
    <property type="component" value="Chromosome"/>
</dbReference>
<reference evidence="4 5" key="1">
    <citation type="submission" date="2009-06" db="EMBL/GenBank/DDBJ databases">
        <title>Complete sequence of Thermotogales bacterium TBF 19.5.1.</title>
        <authorList>
            <consortium name="US DOE Joint Genome Institute"/>
            <person name="Lucas S."/>
            <person name="Copeland A."/>
            <person name="Lapidus A."/>
            <person name="Glavina del Rio T."/>
            <person name="Tice H."/>
            <person name="Bruce D."/>
            <person name="Goodwin L."/>
            <person name="Pitluck S."/>
            <person name="Chertkov O."/>
            <person name="Brettin T."/>
            <person name="Detter J.C."/>
            <person name="Han C."/>
            <person name="Schmutz J."/>
            <person name="Larimer F."/>
            <person name="Land M."/>
            <person name="Hauser L."/>
            <person name="Kyrpides N."/>
            <person name="Ovchinnikova G."/>
            <person name="Noll K."/>
        </authorList>
    </citation>
    <scope>NUCLEOTIDE SEQUENCE [LARGE SCALE GENOMIC DNA]</scope>
    <source>
        <strain evidence="5">ATCC BAA-1733 / DSM 21960 / TBF 19.5.1</strain>
    </source>
</reference>
<sequence length="260" mass="30179">MDVEEILKKGRSYPENFFYGDVSKIGKIYELPEGLFLLVRTSTENELLWGANTIDDLKRGLETVEKDGTDFIFRYAGNFNDVMEKKDIISRWGYRVKCVHVGYYLDMENRRFQTKNMHFIEELKEKDIEEFLDLERTIFDSFNVTKNELTKWINSDESIVLVNKINGKLKGFIVINIYGAGKKSCLIRNIGVAESERRKGIGKELLLKGLQRAKEKGVKTAMLWVEIENTAARRLYERTGFILDQNEAEAVFLGRQISSF</sequence>
<organism evidence="4 5">
    <name type="scientific">Kosmotoga olearia (strain ATCC BAA-1733 / DSM 21960 / TBF 19.5.1)</name>
    <dbReference type="NCBI Taxonomy" id="521045"/>
    <lineage>
        <taxon>Bacteria</taxon>
        <taxon>Thermotogati</taxon>
        <taxon>Thermotogota</taxon>
        <taxon>Thermotogae</taxon>
        <taxon>Kosmotogales</taxon>
        <taxon>Kosmotogaceae</taxon>
        <taxon>Kosmotoga</taxon>
    </lineage>
</organism>
<keyword evidence="1" id="KW-0808">Transferase</keyword>
<dbReference type="PROSITE" id="PS51186">
    <property type="entry name" value="GNAT"/>
    <property type="match status" value="1"/>
</dbReference>
<dbReference type="InterPro" id="IPR050680">
    <property type="entry name" value="YpeA/RimI_acetyltransf"/>
</dbReference>
<dbReference type="GO" id="GO:0016747">
    <property type="term" value="F:acyltransferase activity, transferring groups other than amino-acyl groups"/>
    <property type="evidence" value="ECO:0007669"/>
    <property type="project" value="InterPro"/>
</dbReference>
<dbReference type="RefSeq" id="WP_015868101.1">
    <property type="nucleotide sequence ID" value="NC_012785.1"/>
</dbReference>
<evidence type="ECO:0000256" key="1">
    <source>
        <dbReference type="ARBA" id="ARBA00022679"/>
    </source>
</evidence>
<keyword evidence="2" id="KW-0012">Acyltransferase</keyword>
<dbReference type="PANTHER" id="PTHR43420">
    <property type="entry name" value="ACETYLTRANSFERASE"/>
    <property type="match status" value="1"/>
</dbReference>
<evidence type="ECO:0000256" key="2">
    <source>
        <dbReference type="ARBA" id="ARBA00023315"/>
    </source>
</evidence>
<dbReference type="STRING" id="521045.Kole_0720"/>
<evidence type="ECO:0000313" key="5">
    <source>
        <dbReference type="Proteomes" id="UP000002382"/>
    </source>
</evidence>
<dbReference type="HOGENOM" id="CLU_1068672_0_0_0"/>
<dbReference type="SUPFAM" id="SSF55729">
    <property type="entry name" value="Acyl-CoA N-acyltransferases (Nat)"/>
    <property type="match status" value="1"/>
</dbReference>
<dbReference type="eggNOG" id="COG0456">
    <property type="taxonomic scope" value="Bacteria"/>
</dbReference>
<gene>
    <name evidence="4" type="ordered locus">Kole_0720</name>
</gene>
<dbReference type="Pfam" id="PF00583">
    <property type="entry name" value="Acetyltransf_1"/>
    <property type="match status" value="1"/>
</dbReference>
<evidence type="ECO:0000259" key="3">
    <source>
        <dbReference type="PROSITE" id="PS51186"/>
    </source>
</evidence>
<protein>
    <submittedName>
        <fullName evidence="4">GCN5-related N-acetyltransferase</fullName>
    </submittedName>
</protein>
<dbReference type="InterPro" id="IPR000182">
    <property type="entry name" value="GNAT_dom"/>
</dbReference>
<reference evidence="4 5" key="2">
    <citation type="journal article" date="2011" name="J. Bacteriol.">
        <title>Genome Sequence of Kosmotoga olearia Strain TBF 19.5.1, a Thermophilic Bacterium with a Wide Growth Temperature Range, Isolated from the Troll B Oil Platform in the North Sea.</title>
        <authorList>
            <person name="Swithers K.S."/>
            <person name="Dipippo J.L."/>
            <person name="Bruce D.C."/>
            <person name="Detter C."/>
            <person name="Tapia R."/>
            <person name="Han S."/>
            <person name="Goodwin L.A."/>
            <person name="Han J."/>
            <person name="Woyke T."/>
            <person name="Pitluck S."/>
            <person name="Pennacchio L."/>
            <person name="Nolan M."/>
            <person name="Mikhailova N."/>
            <person name="Land M.L."/>
            <person name="Nesbo C.L."/>
            <person name="Gogarten J.P."/>
            <person name="Noll K.M."/>
        </authorList>
    </citation>
    <scope>NUCLEOTIDE SEQUENCE [LARGE SCALE GENOMIC DNA]</scope>
    <source>
        <strain evidence="5">ATCC BAA-1733 / DSM 21960 / TBF 19.5.1</strain>
    </source>
</reference>